<dbReference type="AlphaFoldDB" id="J9CET2"/>
<sequence length="50" mass="5496">MTGFLFSSVSWSMTQFVRQNALMGLRSMTMRGGVSHASISKDSTGRLNEP</sequence>
<organism evidence="1">
    <name type="scientific">gut metagenome</name>
    <dbReference type="NCBI Taxonomy" id="749906"/>
    <lineage>
        <taxon>unclassified sequences</taxon>
        <taxon>metagenomes</taxon>
        <taxon>organismal metagenomes</taxon>
    </lineage>
</organism>
<comment type="caution">
    <text evidence="1">The sequence shown here is derived from an EMBL/GenBank/DDBJ whole genome shotgun (WGS) entry which is preliminary data.</text>
</comment>
<dbReference type="EMBL" id="AMCI01004227">
    <property type="protein sequence ID" value="EJW98510.1"/>
    <property type="molecule type" value="Genomic_DNA"/>
</dbReference>
<evidence type="ECO:0000313" key="1">
    <source>
        <dbReference type="EMBL" id="EJW98510.1"/>
    </source>
</evidence>
<gene>
    <name evidence="1" type="ORF">EVA_13382</name>
</gene>
<accession>J9CET2</accession>
<reference evidence="1" key="1">
    <citation type="journal article" date="2012" name="PLoS ONE">
        <title>Gene sets for utilization of primary and secondary nutrition supplies in the distal gut of endangered iberian lynx.</title>
        <authorList>
            <person name="Alcaide M."/>
            <person name="Messina E."/>
            <person name="Richter M."/>
            <person name="Bargiela R."/>
            <person name="Peplies J."/>
            <person name="Huws S.A."/>
            <person name="Newbold C.J."/>
            <person name="Golyshin P.N."/>
            <person name="Simon M.A."/>
            <person name="Lopez G."/>
            <person name="Yakimov M.M."/>
            <person name="Ferrer M."/>
        </authorList>
    </citation>
    <scope>NUCLEOTIDE SEQUENCE</scope>
</reference>
<protein>
    <submittedName>
        <fullName evidence="1">Uncharacterized protein</fullName>
    </submittedName>
</protein>
<name>J9CET2_9ZZZZ</name>
<proteinExistence type="predicted"/>